<feature type="region of interest" description="Disordered" evidence="1">
    <location>
        <begin position="280"/>
        <end position="326"/>
    </location>
</feature>
<dbReference type="EMBL" id="JAAAHW010006717">
    <property type="protein sequence ID" value="KAF9956039.1"/>
    <property type="molecule type" value="Genomic_DNA"/>
</dbReference>
<comment type="caution">
    <text evidence="3">The sequence shown here is derived from an EMBL/GenBank/DDBJ whole genome shotgun (WGS) entry which is preliminary data.</text>
</comment>
<evidence type="ECO:0000313" key="2">
    <source>
        <dbReference type="EMBL" id="KAF9956036.1"/>
    </source>
</evidence>
<evidence type="ECO:0000313" key="3">
    <source>
        <dbReference type="EMBL" id="KAF9956039.1"/>
    </source>
</evidence>
<gene>
    <name evidence="2" type="ORF">BGZ65_003016</name>
    <name evidence="3" type="ORF">BGZ65_003019</name>
</gene>
<organism evidence="3 4">
    <name type="scientific">Modicella reniformis</name>
    <dbReference type="NCBI Taxonomy" id="1440133"/>
    <lineage>
        <taxon>Eukaryota</taxon>
        <taxon>Fungi</taxon>
        <taxon>Fungi incertae sedis</taxon>
        <taxon>Mucoromycota</taxon>
        <taxon>Mortierellomycotina</taxon>
        <taxon>Mortierellomycetes</taxon>
        <taxon>Mortierellales</taxon>
        <taxon>Mortierellaceae</taxon>
        <taxon>Modicella</taxon>
    </lineage>
</organism>
<feature type="region of interest" description="Disordered" evidence="1">
    <location>
        <begin position="1"/>
        <end position="31"/>
    </location>
</feature>
<keyword evidence="4" id="KW-1185">Reference proteome</keyword>
<proteinExistence type="predicted"/>
<sequence length="326" mass="35780">MGSSVLEHGHTNDQRGSTRNAQHTYPRNSVESNIAEALRSETTLKLHDGGILKVSKGPEKAVQYWHKESGQYVGPSAEPSAEQRKQHSTPIGTPPVLLRIPTTDGSIFDNIQIDTSNKATPSIKSRAESRPESPTESHHNTNVTATTGKMHEILNRMFSDQADDSDNISEGGESCSTFSGRVSATILALHQKREQEELEDAQSLYRPDTLEPVLEHLDSEAELKRKGSAGAKESDVYIWPSSTRDFGTDFFWTYNKVGLSIGYISFVTLQERVFRSTSGLADSSTQNISVPSEIDTDKETDLTGNPAALDPLGEDSATPSNESFRR</sequence>
<feature type="region of interest" description="Disordered" evidence="1">
    <location>
        <begin position="71"/>
        <end position="146"/>
    </location>
</feature>
<feature type="compositionally biased region" description="Polar residues" evidence="1">
    <location>
        <begin position="112"/>
        <end position="123"/>
    </location>
</feature>
<dbReference type="AlphaFoldDB" id="A0A9P6LZ33"/>
<protein>
    <submittedName>
        <fullName evidence="3">Uncharacterized protein</fullName>
    </submittedName>
</protein>
<reference evidence="3" key="1">
    <citation type="journal article" date="2020" name="Fungal Divers.">
        <title>Resolving the Mortierellaceae phylogeny through synthesis of multi-gene phylogenetics and phylogenomics.</title>
        <authorList>
            <person name="Vandepol N."/>
            <person name="Liber J."/>
            <person name="Desiro A."/>
            <person name="Na H."/>
            <person name="Kennedy M."/>
            <person name="Barry K."/>
            <person name="Grigoriev I.V."/>
            <person name="Miller A.N."/>
            <person name="O'Donnell K."/>
            <person name="Stajich J.E."/>
            <person name="Bonito G."/>
        </authorList>
    </citation>
    <scope>NUCLEOTIDE SEQUENCE</scope>
    <source>
        <strain evidence="3">MES-2147</strain>
    </source>
</reference>
<evidence type="ECO:0000313" key="4">
    <source>
        <dbReference type="Proteomes" id="UP000749646"/>
    </source>
</evidence>
<feature type="compositionally biased region" description="Basic and acidic residues" evidence="1">
    <location>
        <begin position="125"/>
        <end position="139"/>
    </location>
</feature>
<evidence type="ECO:0000256" key="1">
    <source>
        <dbReference type="SAM" id="MobiDB-lite"/>
    </source>
</evidence>
<dbReference type="Proteomes" id="UP000749646">
    <property type="component" value="Unassembled WGS sequence"/>
</dbReference>
<dbReference type="OrthoDB" id="2115177at2759"/>
<feature type="compositionally biased region" description="Polar residues" evidence="1">
    <location>
        <begin position="280"/>
        <end position="290"/>
    </location>
</feature>
<name>A0A9P6LZ33_9FUNG</name>
<accession>A0A9P6LZ33</accession>
<feature type="compositionally biased region" description="Polar residues" evidence="1">
    <location>
        <begin position="317"/>
        <end position="326"/>
    </location>
</feature>
<feature type="compositionally biased region" description="Polar residues" evidence="1">
    <location>
        <begin position="14"/>
        <end position="31"/>
    </location>
</feature>
<dbReference type="EMBL" id="JAAAHW010006717">
    <property type="protein sequence ID" value="KAF9956036.1"/>
    <property type="molecule type" value="Genomic_DNA"/>
</dbReference>